<dbReference type="SMART" id="SM00710">
    <property type="entry name" value="PbH1"/>
    <property type="match status" value="7"/>
</dbReference>
<proteinExistence type="predicted"/>
<dbReference type="OrthoDB" id="339817at2"/>
<dbReference type="RefSeq" id="WP_091244347.1">
    <property type="nucleotide sequence ID" value="NZ_FNAG01000011.1"/>
</dbReference>
<dbReference type="InterPro" id="IPR011050">
    <property type="entry name" value="Pectin_lyase_fold/virulence"/>
</dbReference>
<reference evidence="2 3" key="1">
    <citation type="submission" date="2016-10" db="EMBL/GenBank/DDBJ databases">
        <authorList>
            <person name="de Groot N.N."/>
        </authorList>
    </citation>
    <scope>NUCLEOTIDE SEQUENCE [LARGE SCALE GENOMIC DNA]</scope>
    <source>
        <strain evidence="2 3">DSM 16957</strain>
    </source>
</reference>
<sequence>MRYSTFGLSLFLLASTSIDAATLLVPQDFATIQAAINAANIGDTVYVAPGTYLERIQFNKNLELRSMSGASSTVIDGSTSGNGAVVVFTNVDRAAVLDGFTVQGGVSTGAGGIDINGSPTIINNIIQNNRGGTGNGISIGFSSPLIRHNIIRNNTNSGLVSGGGGGGGIEVRGNGCSASLCTEIIGNLIEGNSTPSFLSGGGIYLFASGPVRIIGNTIRNNSAPLEGGGIAAVNSSDALIENNLFQGNFTSSAGGRGGAVYWLVPSGERGVWLIGNTMINNSATQGAAVYADGYDRNARIANNLMVNSTATSGVVSCGNFNDPFPPVIRNNMIDSGGSSEFAGLCSNALGSDDNFAGVPTFEPSSFMLSATSLGVDRGFNDYVSTASDIDGKRRIDDGDGNGVATVDVGAFEFQNLVFADGFE</sequence>
<dbReference type="InterPro" id="IPR006626">
    <property type="entry name" value="PbH1"/>
</dbReference>
<evidence type="ECO:0000313" key="3">
    <source>
        <dbReference type="Proteomes" id="UP000199603"/>
    </source>
</evidence>
<protein>
    <submittedName>
        <fullName evidence="2">Parallel beta-helix repeat (Two copies)</fullName>
    </submittedName>
</protein>
<organism evidence="2 3">
    <name type="scientific">Aquimonas voraii</name>
    <dbReference type="NCBI Taxonomy" id="265719"/>
    <lineage>
        <taxon>Bacteria</taxon>
        <taxon>Pseudomonadati</taxon>
        <taxon>Pseudomonadota</taxon>
        <taxon>Gammaproteobacteria</taxon>
        <taxon>Lysobacterales</taxon>
        <taxon>Lysobacteraceae</taxon>
        <taxon>Aquimonas</taxon>
    </lineage>
</organism>
<feature type="chain" id="PRO_5011551595" evidence="1">
    <location>
        <begin position="21"/>
        <end position="423"/>
    </location>
</feature>
<dbReference type="STRING" id="265719.SAMN04488509_11157"/>
<dbReference type="InterPro" id="IPR012334">
    <property type="entry name" value="Pectin_lyas_fold"/>
</dbReference>
<accession>A0A1G6YVI6</accession>
<name>A0A1G6YVI6_9GAMM</name>
<keyword evidence="1" id="KW-0732">Signal</keyword>
<evidence type="ECO:0000256" key="1">
    <source>
        <dbReference type="SAM" id="SignalP"/>
    </source>
</evidence>
<evidence type="ECO:0000313" key="2">
    <source>
        <dbReference type="EMBL" id="SDD94524.1"/>
    </source>
</evidence>
<dbReference type="AlphaFoldDB" id="A0A1G6YVI6"/>
<feature type="signal peptide" evidence="1">
    <location>
        <begin position="1"/>
        <end position="20"/>
    </location>
</feature>
<dbReference type="Gene3D" id="2.160.20.10">
    <property type="entry name" value="Single-stranded right-handed beta-helix, Pectin lyase-like"/>
    <property type="match status" value="1"/>
</dbReference>
<dbReference type="SUPFAM" id="SSF51126">
    <property type="entry name" value="Pectin lyase-like"/>
    <property type="match status" value="1"/>
</dbReference>
<gene>
    <name evidence="2" type="ORF">SAMN04488509_11157</name>
</gene>
<keyword evidence="3" id="KW-1185">Reference proteome</keyword>
<dbReference type="Proteomes" id="UP000199603">
    <property type="component" value="Unassembled WGS sequence"/>
</dbReference>
<dbReference type="EMBL" id="FNAG01000011">
    <property type="protein sequence ID" value="SDD94524.1"/>
    <property type="molecule type" value="Genomic_DNA"/>
</dbReference>